<gene>
    <name evidence="3" type="ORF">CP970_19815</name>
</gene>
<protein>
    <submittedName>
        <fullName evidence="3">Uncharacterized protein</fullName>
    </submittedName>
</protein>
<sequence>MLLDKSTPTRYEISINPVGPARRPGWLGTVIILLLLAVAAVIAQRDEGTSTPPRPEHTPSADVRTHGQEIPA</sequence>
<evidence type="ECO:0000313" key="3">
    <source>
        <dbReference type="EMBL" id="QEU92858.1"/>
    </source>
</evidence>
<dbReference type="EMBL" id="CP023699">
    <property type="protein sequence ID" value="QEU92858.1"/>
    <property type="molecule type" value="Genomic_DNA"/>
</dbReference>
<feature type="region of interest" description="Disordered" evidence="1">
    <location>
        <begin position="46"/>
        <end position="72"/>
    </location>
</feature>
<keyword evidence="2" id="KW-0472">Membrane</keyword>
<organism evidence="3 4">
    <name type="scientific">Streptomyces kanamyceticus</name>
    <dbReference type="NCBI Taxonomy" id="1967"/>
    <lineage>
        <taxon>Bacteria</taxon>
        <taxon>Bacillati</taxon>
        <taxon>Actinomycetota</taxon>
        <taxon>Actinomycetes</taxon>
        <taxon>Kitasatosporales</taxon>
        <taxon>Streptomycetaceae</taxon>
        <taxon>Streptomyces</taxon>
    </lineage>
</organism>
<reference evidence="3 4" key="1">
    <citation type="submission" date="2017-09" db="EMBL/GenBank/DDBJ databases">
        <authorList>
            <person name="Lee N."/>
            <person name="Cho B.-K."/>
        </authorList>
    </citation>
    <scope>NUCLEOTIDE SEQUENCE [LARGE SCALE GENOMIC DNA]</scope>
    <source>
        <strain evidence="3 4">ATCC 12853</strain>
    </source>
</reference>
<dbReference type="AlphaFoldDB" id="A0A5J6GG82"/>
<keyword evidence="2" id="KW-0812">Transmembrane</keyword>
<feature type="transmembrane region" description="Helical" evidence="2">
    <location>
        <begin position="25"/>
        <end position="43"/>
    </location>
</feature>
<dbReference type="KEGG" id="ska:CP970_19815"/>
<evidence type="ECO:0000256" key="1">
    <source>
        <dbReference type="SAM" id="MobiDB-lite"/>
    </source>
</evidence>
<accession>A0A5J6GG82</accession>
<dbReference type="Proteomes" id="UP000325529">
    <property type="component" value="Chromosome"/>
</dbReference>
<proteinExistence type="predicted"/>
<keyword evidence="2" id="KW-1133">Transmembrane helix</keyword>
<name>A0A5J6GG82_STRKN</name>
<evidence type="ECO:0000256" key="2">
    <source>
        <dbReference type="SAM" id="Phobius"/>
    </source>
</evidence>
<keyword evidence="4" id="KW-1185">Reference proteome</keyword>
<evidence type="ECO:0000313" key="4">
    <source>
        <dbReference type="Proteomes" id="UP000325529"/>
    </source>
</evidence>